<keyword evidence="4" id="KW-1015">Disulfide bond</keyword>
<feature type="region of interest" description="Disordered" evidence="5">
    <location>
        <begin position="482"/>
        <end position="595"/>
    </location>
</feature>
<evidence type="ECO:0000256" key="5">
    <source>
        <dbReference type="SAM" id="MobiDB-lite"/>
    </source>
</evidence>
<proteinExistence type="inferred from homology"/>
<dbReference type="SUPFAM" id="SSF53474">
    <property type="entry name" value="alpha/beta-Hydrolases"/>
    <property type="match status" value="1"/>
</dbReference>
<evidence type="ECO:0000313" key="7">
    <source>
        <dbReference type="EMBL" id="KSZ59276.1"/>
    </source>
</evidence>
<dbReference type="InterPro" id="IPR029058">
    <property type="entry name" value="AB_hydrolase_fold"/>
</dbReference>
<evidence type="ECO:0000256" key="6">
    <source>
        <dbReference type="SAM" id="SignalP"/>
    </source>
</evidence>
<name>A0A0V9UMP4_9NOCA</name>
<dbReference type="PANTHER" id="PTHR33630">
    <property type="entry name" value="CUTINASE RV1984C-RELATED-RELATED"/>
    <property type="match status" value="1"/>
</dbReference>
<dbReference type="Gene3D" id="3.40.50.1820">
    <property type="entry name" value="alpha/beta hydrolase"/>
    <property type="match status" value="1"/>
</dbReference>
<dbReference type="SMART" id="SM01110">
    <property type="entry name" value="Cutinase"/>
    <property type="match status" value="1"/>
</dbReference>
<dbReference type="InterPro" id="IPR000675">
    <property type="entry name" value="Cutinase/axe"/>
</dbReference>
<feature type="signal peptide" evidence="6">
    <location>
        <begin position="1"/>
        <end position="28"/>
    </location>
</feature>
<protein>
    <submittedName>
        <fullName evidence="7">Cutinase</fullName>
    </submittedName>
</protein>
<dbReference type="Proteomes" id="UP000053060">
    <property type="component" value="Unassembled WGS sequence"/>
</dbReference>
<feature type="compositionally biased region" description="Low complexity" evidence="5">
    <location>
        <begin position="535"/>
        <end position="595"/>
    </location>
</feature>
<organism evidence="7 8">
    <name type="scientific">Rhodococcus pyridinivorans KG-16</name>
    <dbReference type="NCBI Taxonomy" id="1441730"/>
    <lineage>
        <taxon>Bacteria</taxon>
        <taxon>Bacillati</taxon>
        <taxon>Actinomycetota</taxon>
        <taxon>Actinomycetes</taxon>
        <taxon>Mycobacteriales</taxon>
        <taxon>Nocardiaceae</taxon>
        <taxon>Rhodococcus</taxon>
    </lineage>
</organism>
<feature type="compositionally biased region" description="Low complexity" evidence="5">
    <location>
        <begin position="343"/>
        <end position="358"/>
    </location>
</feature>
<dbReference type="RefSeq" id="WP_060651394.1">
    <property type="nucleotide sequence ID" value="NZ_AZXY01000003.1"/>
</dbReference>
<evidence type="ECO:0000256" key="4">
    <source>
        <dbReference type="ARBA" id="ARBA00023157"/>
    </source>
</evidence>
<dbReference type="PANTHER" id="PTHR33630:SF9">
    <property type="entry name" value="CUTINASE 4"/>
    <property type="match status" value="1"/>
</dbReference>
<evidence type="ECO:0000256" key="3">
    <source>
        <dbReference type="ARBA" id="ARBA00022801"/>
    </source>
</evidence>
<keyword evidence="2" id="KW-0719">Serine esterase</keyword>
<comment type="caution">
    <text evidence="7">The sequence shown here is derived from an EMBL/GenBank/DDBJ whole genome shotgun (WGS) entry which is preliminary data.</text>
</comment>
<evidence type="ECO:0000256" key="1">
    <source>
        <dbReference type="ARBA" id="ARBA00007534"/>
    </source>
</evidence>
<feature type="chain" id="PRO_5039295988" evidence="6">
    <location>
        <begin position="29"/>
        <end position="595"/>
    </location>
</feature>
<sequence>MALRKSLSRRRILAGVFAPTALGVVAAAAIVLPQQDTPTVADPYLAGLAKTTECHDMVSLGIGGRGDIPRDESKMLVDENGNRLPAAQQGAYSSHWVEPVISAPLENHEAGDGYAAIYIEYPADLASYENAVDKGAENTIEVMKAIRRSCPNTQFAIVGFSEGADVARRAAMEIGAQEQGEDGSWDIIDPGAVSGVVILSDAGREAGEGFFPGAENGTNPDGFDRPYQPGSDAVPGRGVLPDTNGGFGHLAGKVASFCSEGDFTCSAPENIALIELLANVGRQVNGDALEREGLTPATGADLAQVVGRVALLALADISANPDWMRSDETFLEVLIKVSDPSYDPAAARPTTPVAADADSGATGGEDGTEAPIPAERLSNLAYLPEKIVKEVVGFIRSNENTLAVVLADPYDQTFGYDRENDDHYGHHFDYWDDDIDGKGTSTVEYAAAWLEHLAREAKEGKKVDPKKVDQAAVLMIAEETAKAETAEASTTPETSPSSTVTDDATVADSSVPTPVDGVPAPAGDPAAPVAPPAPEVGVPAATPTPVTTTTPVPTPSETTTPATGETTTGAGSTTSSGTPTTTVAPMTTTSPAPAA</sequence>
<reference evidence="7 8" key="2">
    <citation type="journal article" date="2016" name="Genome Announc.">
        <title>Draft Genome Sequence of a Versatile Hydrocarbon-Degrading Bacterium, Rhodococcus pyridinivorans Strain KG-16, Collected from Oil Fields in India.</title>
        <authorList>
            <person name="Aggarwal R.K."/>
            <person name="Dawar C."/>
            <person name="Phanindranath R."/>
            <person name="Mutnuri L."/>
            <person name="Dayal A.M."/>
        </authorList>
    </citation>
    <scope>NUCLEOTIDE SEQUENCE [LARGE SCALE GENOMIC DNA]</scope>
    <source>
        <strain evidence="7 8">KG-16</strain>
    </source>
</reference>
<reference evidence="8" key="1">
    <citation type="submission" date="2015-01" db="EMBL/GenBank/DDBJ databases">
        <title>Draft genome sequence of Rhodococcus pyridinivorans strain KG-16, a hydrocarbon-degrading bacterium.</title>
        <authorList>
            <person name="Aggarwal R.K."/>
            <person name="Dawar C."/>
        </authorList>
    </citation>
    <scope>NUCLEOTIDE SEQUENCE [LARGE SCALE GENOMIC DNA]</scope>
    <source>
        <strain evidence="8">KG-16</strain>
    </source>
</reference>
<dbReference type="GO" id="GO:0052689">
    <property type="term" value="F:carboxylic ester hydrolase activity"/>
    <property type="evidence" value="ECO:0007669"/>
    <property type="project" value="UniProtKB-KW"/>
</dbReference>
<dbReference type="Pfam" id="PF01083">
    <property type="entry name" value="Cutinase"/>
    <property type="match status" value="1"/>
</dbReference>
<comment type="similarity">
    <text evidence="1">Belongs to the cutinase family.</text>
</comment>
<dbReference type="PATRIC" id="fig|1441730.3.peg.1678"/>
<evidence type="ECO:0000256" key="2">
    <source>
        <dbReference type="ARBA" id="ARBA00022487"/>
    </source>
</evidence>
<feature type="compositionally biased region" description="Low complexity" evidence="5">
    <location>
        <begin position="514"/>
        <end position="527"/>
    </location>
</feature>
<dbReference type="AlphaFoldDB" id="A0A0V9UMP4"/>
<evidence type="ECO:0000313" key="8">
    <source>
        <dbReference type="Proteomes" id="UP000053060"/>
    </source>
</evidence>
<keyword evidence="6" id="KW-0732">Signal</keyword>
<feature type="region of interest" description="Disordered" evidence="5">
    <location>
        <begin position="342"/>
        <end position="371"/>
    </location>
</feature>
<dbReference type="EMBL" id="AZXY01000003">
    <property type="protein sequence ID" value="KSZ59276.1"/>
    <property type="molecule type" value="Genomic_DNA"/>
</dbReference>
<keyword evidence="3" id="KW-0378">Hydrolase</keyword>
<feature type="compositionally biased region" description="Low complexity" evidence="5">
    <location>
        <begin position="486"/>
        <end position="499"/>
    </location>
</feature>
<accession>A0A0V9UMP4</accession>
<gene>
    <name evidence="7" type="ORF">Z045_08025</name>
</gene>